<keyword evidence="4" id="KW-1185">Reference proteome</keyword>
<protein>
    <submittedName>
        <fullName evidence="5">Uncharacterized protein LOC118414081</fullName>
    </submittedName>
</protein>
<feature type="disulfide bond" evidence="1">
    <location>
        <begin position="87"/>
        <end position="121"/>
    </location>
</feature>
<dbReference type="AlphaFoldDB" id="A0A9J7MMV1"/>
<reference evidence="4" key="1">
    <citation type="journal article" date="2020" name="Nat. Ecol. Evol.">
        <title>Deeply conserved synteny resolves early events in vertebrate evolution.</title>
        <authorList>
            <person name="Simakov O."/>
            <person name="Marletaz F."/>
            <person name="Yue J.X."/>
            <person name="O'Connell B."/>
            <person name="Jenkins J."/>
            <person name="Brandt A."/>
            <person name="Calef R."/>
            <person name="Tung C.H."/>
            <person name="Huang T.K."/>
            <person name="Schmutz J."/>
            <person name="Satoh N."/>
            <person name="Yu J.K."/>
            <person name="Putnam N.H."/>
            <person name="Green R.E."/>
            <person name="Rokhsar D.S."/>
        </authorList>
    </citation>
    <scope>NUCLEOTIDE SEQUENCE [LARGE SCALE GENOMIC DNA]</scope>
    <source>
        <strain evidence="4">S238N-H82</strain>
    </source>
</reference>
<sequence>MFPSAVSAVLVVFGISLAVSAPADSLRRSPEPESVTKAILEANKGLNLYSGDIAGVDPDSRNAITAGRRWPNGVIPYVIGSEFTSSCSDTNGNCAGWAAAGECNANPGYMLSECAQSCGLCSRSARSCADDHDSCAFWASIGECQANPNYMLNYCQLQHV</sequence>
<evidence type="ECO:0000256" key="2">
    <source>
        <dbReference type="SAM" id="SignalP"/>
    </source>
</evidence>
<dbReference type="OrthoDB" id="5783007at2759"/>
<dbReference type="PROSITE" id="PS51670">
    <property type="entry name" value="SHKT"/>
    <property type="match status" value="1"/>
</dbReference>
<dbReference type="Pfam" id="PF01549">
    <property type="entry name" value="ShK"/>
    <property type="match status" value="2"/>
</dbReference>
<name>A0A9J7MMV1_BRAFL</name>
<dbReference type="GeneID" id="118414081"/>
<dbReference type="Proteomes" id="UP000001554">
    <property type="component" value="Chromosome 4"/>
</dbReference>
<dbReference type="KEGG" id="bfo:118414081"/>
<evidence type="ECO:0000313" key="5">
    <source>
        <dbReference type="RefSeq" id="XP_035673742.1"/>
    </source>
</evidence>
<evidence type="ECO:0000313" key="4">
    <source>
        <dbReference type="Proteomes" id="UP000001554"/>
    </source>
</evidence>
<feature type="chain" id="PRO_5039939502" evidence="2">
    <location>
        <begin position="19"/>
        <end position="160"/>
    </location>
</feature>
<dbReference type="InterPro" id="IPR003582">
    <property type="entry name" value="ShKT_dom"/>
</dbReference>
<proteinExistence type="predicted"/>
<dbReference type="Gene3D" id="1.10.10.1940">
    <property type="match status" value="1"/>
</dbReference>
<keyword evidence="2" id="KW-0732">Signal</keyword>
<accession>A0A9J7MMV1</accession>
<gene>
    <name evidence="5" type="primary">LOC118414081</name>
</gene>
<keyword evidence="1" id="KW-1015">Disulfide bond</keyword>
<evidence type="ECO:0000259" key="3">
    <source>
        <dbReference type="PROSITE" id="PS51670"/>
    </source>
</evidence>
<organism evidence="4 5">
    <name type="scientific">Branchiostoma floridae</name>
    <name type="common">Florida lancelet</name>
    <name type="synonym">Amphioxus</name>
    <dbReference type="NCBI Taxonomy" id="7739"/>
    <lineage>
        <taxon>Eukaryota</taxon>
        <taxon>Metazoa</taxon>
        <taxon>Chordata</taxon>
        <taxon>Cephalochordata</taxon>
        <taxon>Leptocardii</taxon>
        <taxon>Amphioxiformes</taxon>
        <taxon>Branchiostomatidae</taxon>
        <taxon>Branchiostoma</taxon>
    </lineage>
</organism>
<comment type="caution">
    <text evidence="1">Lacks conserved residue(s) required for the propagation of feature annotation.</text>
</comment>
<feature type="domain" description="ShKT" evidence="3">
    <location>
        <begin position="87"/>
        <end position="121"/>
    </location>
</feature>
<feature type="signal peptide" evidence="2">
    <location>
        <begin position="1"/>
        <end position="18"/>
    </location>
</feature>
<evidence type="ECO:0000256" key="1">
    <source>
        <dbReference type="PROSITE-ProRule" id="PRU01005"/>
    </source>
</evidence>
<reference evidence="5" key="2">
    <citation type="submission" date="2025-08" db="UniProtKB">
        <authorList>
            <consortium name="RefSeq"/>
        </authorList>
    </citation>
    <scope>IDENTIFICATION</scope>
    <source>
        <strain evidence="5">S238N-H82</strain>
        <tissue evidence="5">Testes</tissue>
    </source>
</reference>
<dbReference type="RefSeq" id="XP_035673742.1">
    <property type="nucleotide sequence ID" value="XM_035817849.1"/>
</dbReference>
<dbReference type="SMART" id="SM00254">
    <property type="entry name" value="ShKT"/>
    <property type="match status" value="2"/>
</dbReference>